<feature type="region of interest" description="Disordered" evidence="1">
    <location>
        <begin position="155"/>
        <end position="196"/>
    </location>
</feature>
<gene>
    <name evidence="2" type="ORF">KIW84_056281</name>
</gene>
<comment type="caution">
    <text evidence="2">The sequence shown here is derived from an EMBL/GenBank/DDBJ whole genome shotgun (WGS) entry which is preliminary data.</text>
</comment>
<dbReference type="Proteomes" id="UP001058974">
    <property type="component" value="Chromosome 5"/>
</dbReference>
<protein>
    <submittedName>
        <fullName evidence="2">Uncharacterized protein</fullName>
    </submittedName>
</protein>
<organism evidence="2 3">
    <name type="scientific">Pisum sativum</name>
    <name type="common">Garden pea</name>
    <name type="synonym">Lathyrus oleraceus</name>
    <dbReference type="NCBI Taxonomy" id="3888"/>
    <lineage>
        <taxon>Eukaryota</taxon>
        <taxon>Viridiplantae</taxon>
        <taxon>Streptophyta</taxon>
        <taxon>Embryophyta</taxon>
        <taxon>Tracheophyta</taxon>
        <taxon>Spermatophyta</taxon>
        <taxon>Magnoliopsida</taxon>
        <taxon>eudicotyledons</taxon>
        <taxon>Gunneridae</taxon>
        <taxon>Pentapetalae</taxon>
        <taxon>rosids</taxon>
        <taxon>fabids</taxon>
        <taxon>Fabales</taxon>
        <taxon>Fabaceae</taxon>
        <taxon>Papilionoideae</taxon>
        <taxon>50 kb inversion clade</taxon>
        <taxon>NPAAA clade</taxon>
        <taxon>Hologalegina</taxon>
        <taxon>IRL clade</taxon>
        <taxon>Fabeae</taxon>
        <taxon>Lathyrus</taxon>
    </lineage>
</organism>
<name>A0A9D4WXQ9_PEA</name>
<accession>A0A9D4WXQ9</accession>
<reference evidence="2 3" key="1">
    <citation type="journal article" date="2022" name="Nat. Genet.">
        <title>Improved pea reference genome and pan-genome highlight genomic features and evolutionary characteristics.</title>
        <authorList>
            <person name="Yang T."/>
            <person name="Liu R."/>
            <person name="Luo Y."/>
            <person name="Hu S."/>
            <person name="Wang D."/>
            <person name="Wang C."/>
            <person name="Pandey M.K."/>
            <person name="Ge S."/>
            <person name="Xu Q."/>
            <person name="Li N."/>
            <person name="Li G."/>
            <person name="Huang Y."/>
            <person name="Saxena R.K."/>
            <person name="Ji Y."/>
            <person name="Li M."/>
            <person name="Yan X."/>
            <person name="He Y."/>
            <person name="Liu Y."/>
            <person name="Wang X."/>
            <person name="Xiang C."/>
            <person name="Varshney R.K."/>
            <person name="Ding H."/>
            <person name="Gao S."/>
            <person name="Zong X."/>
        </authorList>
    </citation>
    <scope>NUCLEOTIDE SEQUENCE [LARGE SCALE GENOMIC DNA]</scope>
    <source>
        <strain evidence="2 3">cv. Zhongwan 6</strain>
    </source>
</reference>
<dbReference type="EMBL" id="JAMSHJ010000005">
    <property type="protein sequence ID" value="KAI5411074.1"/>
    <property type="molecule type" value="Genomic_DNA"/>
</dbReference>
<sequence>MVEGLPTVKTPQKLCTYCLIEKQHRDPIPKRNLWRATHKLQLGHSYICGPISPISNSNKRLAPADIVAEAIRKFLIKLYHGNLMWYSELKVHKRRKERDEYFDLFKEDYVNRLTQATQNDNNVDGSEKLQLWKEVVGEAESQAIEASRAREEDALANARADEANSGQAGRSIALSSIDPNTRGHYDDDSDEQPADLEEMSDECFVSIITVLWNPGLCVMPVYATSFDSCRTYFVLGGAKTQL</sequence>
<keyword evidence="3" id="KW-1185">Reference proteome</keyword>
<feature type="compositionally biased region" description="Polar residues" evidence="1">
    <location>
        <begin position="164"/>
        <end position="179"/>
    </location>
</feature>
<evidence type="ECO:0000313" key="3">
    <source>
        <dbReference type="Proteomes" id="UP001058974"/>
    </source>
</evidence>
<proteinExistence type="predicted"/>
<evidence type="ECO:0000313" key="2">
    <source>
        <dbReference type="EMBL" id="KAI5411074.1"/>
    </source>
</evidence>
<feature type="compositionally biased region" description="Acidic residues" evidence="1">
    <location>
        <begin position="187"/>
        <end position="196"/>
    </location>
</feature>
<dbReference type="AlphaFoldDB" id="A0A9D4WXQ9"/>
<dbReference type="Gramene" id="Psat05G0628100-T1">
    <property type="protein sequence ID" value="KAI5411074.1"/>
    <property type="gene ID" value="KIW84_056281"/>
</dbReference>
<evidence type="ECO:0000256" key="1">
    <source>
        <dbReference type="SAM" id="MobiDB-lite"/>
    </source>
</evidence>